<feature type="compositionally biased region" description="Basic and acidic residues" evidence="6">
    <location>
        <begin position="1281"/>
        <end position="1293"/>
    </location>
</feature>
<feature type="region of interest" description="Disordered" evidence="6">
    <location>
        <begin position="1213"/>
        <end position="1232"/>
    </location>
</feature>
<dbReference type="InterPro" id="IPR050958">
    <property type="entry name" value="Cell_Adh-Cytoskel_Orgn"/>
</dbReference>
<dbReference type="GO" id="GO:0007156">
    <property type="term" value="P:homophilic cell adhesion via plasma membrane adhesion molecules"/>
    <property type="evidence" value="ECO:0007669"/>
    <property type="project" value="TreeGrafter"/>
</dbReference>
<evidence type="ECO:0000256" key="1">
    <source>
        <dbReference type="ARBA" id="ARBA00004496"/>
    </source>
</evidence>
<dbReference type="Pfam" id="PF07679">
    <property type="entry name" value="I-set"/>
    <property type="match status" value="3"/>
</dbReference>
<proteinExistence type="predicted"/>
<feature type="compositionally biased region" description="Low complexity" evidence="6">
    <location>
        <begin position="1300"/>
        <end position="1324"/>
    </location>
</feature>
<dbReference type="GO" id="GO:0008046">
    <property type="term" value="F:axon guidance receptor activity"/>
    <property type="evidence" value="ECO:0007669"/>
    <property type="project" value="TreeGrafter"/>
</dbReference>
<dbReference type="EMBL" id="CAJFCJ010000023">
    <property type="protein sequence ID" value="CAD5124746.1"/>
    <property type="molecule type" value="Genomic_DNA"/>
</dbReference>
<accession>A0A7I8W9E5</accession>
<feature type="domain" description="Ig-like" evidence="7">
    <location>
        <begin position="673"/>
        <end position="751"/>
    </location>
</feature>
<dbReference type="PANTHER" id="PTHR45080">
    <property type="entry name" value="CONTACTIN 5"/>
    <property type="match status" value="1"/>
</dbReference>
<feature type="compositionally biased region" description="Low complexity" evidence="6">
    <location>
        <begin position="1076"/>
        <end position="1094"/>
    </location>
</feature>
<feature type="compositionally biased region" description="Basic and acidic residues" evidence="6">
    <location>
        <begin position="1010"/>
        <end position="1024"/>
    </location>
</feature>
<dbReference type="GO" id="GO:0030424">
    <property type="term" value="C:axon"/>
    <property type="evidence" value="ECO:0007669"/>
    <property type="project" value="TreeGrafter"/>
</dbReference>
<comment type="subcellular location">
    <subcellularLocation>
        <location evidence="1">Cytoplasm</location>
    </subcellularLocation>
</comment>
<keyword evidence="3" id="KW-0732">Signal</keyword>
<sequence length="1430" mass="162047">MSYLSWYGGNKENNRPTSKSDNLTRNYGMFSERSRYTNSRYTRSFSEDRSLENGPRRLRAESVDIDSITREIEERTAARKLRRLSQERELAALRQTDLTTSTFSSSKSPATSTNRYSQERDVSVTKYSNHNSSLTRQIDRGNDKQINSLRNIVDLKDCIENSSSLSTTGDYSMSRWAEPPDFTPNDVQVLELRSGKKATAMTEFHQTERGMSEQEGNCHIDYAVSRTRNIQDKMSSMEDFVRRNRRMFPSDVELYQNIRYFELSEQELRAMGESPDSNIIGIKVREKILLPPGSEDSAYILKKVYGKKREEIDESVLKMRTKKQIAEDDEEESQKTLYKRIREEVERKHEKRETRRILGDEDYITNQATKYRRKADDYNHVHSFLTPKYIKSIYHDAGAEYDEIYQKKKKPREKHSIIKRSRSEEPEIHRVRRKQYTEVPSFTARLRPKRSIVRGIAKFSCSVLGYPFPKVKWFKGQKELKSDEKLRITNDFGLLTLEINNVQHSDAGIYAVKIWNSEGEKSCSAVLEVDDFNEEYEIPNSGTFPHFVKEANMVQKDVGNDFEISVQVTGNPLPSFKWLKDNTTIRESGKVQITNDDAGSCKLFVKNAQVSDSGLYSCLAFNSIGKTISSSSVTITDLSNKKRYVDEDSIDATMDKPTYSMDDRGPLIKGTKPWFLKVLPSKANVPLGDPIDLEVVIDGDPKPVAVWSKDGAREFTYTERHRMVAFGNHYILQIRSALETDAGYYAVTAENQYGKIAATCWINMLPRRIEGDDIEVQKYVFDHETPLNAEGKYPPKFIKKLPYEEEISSGKNINIECSVNNHVQKTTTTEEFQMTKSEQVSSEVIVENYESKLNDLSQQIVNNAFNDAQNLLNDSDNKEALLDKKVNENNENSTKEVAAESNEIAEDVNNEKILDKSSNENNTDMNEKTAEIQTKPILEIKNKEQESVIINHIVDEDDLKSKCAEEREDSDSKIVETKLQAEEETRVEEKITVENKEKEIKDFVDVLEKNAEKDQVDSDQKEEIQQNETVEEEIVCSEMIKVDSVDIKVEVEEDNSPDVFTNEKGNKDEKSEIDSSEISSSAASQTSNTEATTSEADESTDSKSTVSEKESVVSNTSESKTSVTESSESSNTKSSSSAPAKTSSSYSESSKSETSTARSSTSEVSESVTSSSSPTSRSETPVSDVSSSIVSESDKSVEVKSQVVKSIEIKEDLESQTTISETKNADDISRENQTETVTKAIVVEEEKKEEEIDGKIFVTQSKTEQMETTETSVTIKTIVQESKKEVVREKDSGTNDNILSKSESISTSDSFESTDSSRRSSTNESESRKNDTESESSEESSETSSEESSEDEEDDNVGQEEKKEDQKEDNKKSTVEQVKEKIDDRKDKSDADEVNGEDDDSDDDDSDDDDDDDNESSSENTETESSEESD</sequence>
<dbReference type="InterPro" id="IPR013098">
    <property type="entry name" value="Ig_I-set"/>
</dbReference>
<dbReference type="SMART" id="SM00409">
    <property type="entry name" value="IG"/>
    <property type="match status" value="3"/>
</dbReference>
<gene>
    <name evidence="8" type="ORF">DGYR_LOCUS12237</name>
</gene>
<feature type="domain" description="Ig-like" evidence="7">
    <location>
        <begin position="440"/>
        <end position="528"/>
    </location>
</feature>
<evidence type="ECO:0000256" key="3">
    <source>
        <dbReference type="ARBA" id="ARBA00022729"/>
    </source>
</evidence>
<dbReference type="OrthoDB" id="504170at2759"/>
<dbReference type="PANTHER" id="PTHR45080:SF8">
    <property type="entry name" value="IG-LIKE DOMAIN-CONTAINING PROTEIN"/>
    <property type="match status" value="1"/>
</dbReference>
<feature type="region of interest" description="Disordered" evidence="6">
    <location>
        <begin position="1051"/>
        <end position="1200"/>
    </location>
</feature>
<evidence type="ECO:0000313" key="8">
    <source>
        <dbReference type="EMBL" id="CAD5124746.1"/>
    </source>
</evidence>
<feature type="region of interest" description="Disordered" evidence="6">
    <location>
        <begin position="1010"/>
        <end position="1031"/>
    </location>
</feature>
<feature type="compositionally biased region" description="Low complexity" evidence="6">
    <location>
        <begin position="99"/>
        <end position="113"/>
    </location>
</feature>
<dbReference type="Gene3D" id="2.60.40.10">
    <property type="entry name" value="Immunoglobulins"/>
    <property type="match status" value="3"/>
</dbReference>
<keyword evidence="2" id="KW-0963">Cytoplasm</keyword>
<dbReference type="InterPro" id="IPR013783">
    <property type="entry name" value="Ig-like_fold"/>
</dbReference>
<reference evidence="8 9" key="1">
    <citation type="submission" date="2020-08" db="EMBL/GenBank/DDBJ databases">
        <authorList>
            <person name="Hejnol A."/>
        </authorList>
    </citation>
    <scope>NUCLEOTIDE SEQUENCE [LARGE SCALE GENOMIC DNA]</scope>
</reference>
<dbReference type="GO" id="GO:0043025">
    <property type="term" value="C:neuronal cell body"/>
    <property type="evidence" value="ECO:0007669"/>
    <property type="project" value="TreeGrafter"/>
</dbReference>
<dbReference type="GO" id="GO:0005737">
    <property type="term" value="C:cytoplasm"/>
    <property type="evidence" value="ECO:0007669"/>
    <property type="project" value="UniProtKB-SubCell"/>
</dbReference>
<feature type="domain" description="Ig-like" evidence="7">
    <location>
        <begin position="545"/>
        <end position="636"/>
    </location>
</feature>
<comment type="caution">
    <text evidence="8">The sequence shown here is derived from an EMBL/GenBank/DDBJ whole genome shotgun (WGS) entry which is preliminary data.</text>
</comment>
<keyword evidence="4" id="KW-1015">Disulfide bond</keyword>
<dbReference type="GO" id="GO:0050808">
    <property type="term" value="P:synapse organization"/>
    <property type="evidence" value="ECO:0007669"/>
    <property type="project" value="TreeGrafter"/>
</dbReference>
<feature type="compositionally biased region" description="Acidic residues" evidence="6">
    <location>
        <begin position="1333"/>
        <end position="1358"/>
    </location>
</feature>
<evidence type="ECO:0000256" key="4">
    <source>
        <dbReference type="ARBA" id="ARBA00023157"/>
    </source>
</evidence>
<evidence type="ECO:0000313" key="9">
    <source>
        <dbReference type="Proteomes" id="UP000549394"/>
    </source>
</evidence>
<feature type="compositionally biased region" description="Basic and acidic residues" evidence="6">
    <location>
        <begin position="1359"/>
        <end position="1391"/>
    </location>
</feature>
<evidence type="ECO:0000256" key="6">
    <source>
        <dbReference type="SAM" id="MobiDB-lite"/>
    </source>
</evidence>
<dbReference type="InterPro" id="IPR003599">
    <property type="entry name" value="Ig_sub"/>
</dbReference>
<dbReference type="InterPro" id="IPR003598">
    <property type="entry name" value="Ig_sub2"/>
</dbReference>
<evidence type="ECO:0000256" key="5">
    <source>
        <dbReference type="ARBA" id="ARBA00023319"/>
    </source>
</evidence>
<protein>
    <submittedName>
        <fullName evidence="8">DgyrCDS13014</fullName>
    </submittedName>
</protein>
<feature type="compositionally biased region" description="Basic and acidic residues" evidence="6">
    <location>
        <begin position="1064"/>
        <end position="1073"/>
    </location>
</feature>
<evidence type="ECO:0000256" key="2">
    <source>
        <dbReference type="ARBA" id="ARBA00022490"/>
    </source>
</evidence>
<dbReference type="FunFam" id="2.60.40.10:FF:000425">
    <property type="entry name" value="Myosin light chain kinase"/>
    <property type="match status" value="2"/>
</dbReference>
<feature type="region of interest" description="Disordered" evidence="6">
    <location>
        <begin position="1281"/>
        <end position="1430"/>
    </location>
</feature>
<dbReference type="Proteomes" id="UP000549394">
    <property type="component" value="Unassembled WGS sequence"/>
</dbReference>
<dbReference type="InterPro" id="IPR036179">
    <property type="entry name" value="Ig-like_dom_sf"/>
</dbReference>
<feature type="compositionally biased region" description="Acidic residues" evidence="6">
    <location>
        <begin position="1392"/>
        <end position="1430"/>
    </location>
</feature>
<feature type="compositionally biased region" description="Low complexity" evidence="6">
    <location>
        <begin position="1112"/>
        <end position="1191"/>
    </location>
</feature>
<feature type="region of interest" description="Disordered" evidence="6">
    <location>
        <begin position="1"/>
        <end position="30"/>
    </location>
</feature>
<dbReference type="InterPro" id="IPR007110">
    <property type="entry name" value="Ig-like_dom"/>
</dbReference>
<name>A0A7I8W9E5_9ANNE</name>
<keyword evidence="9" id="KW-1185">Reference proteome</keyword>
<organism evidence="8 9">
    <name type="scientific">Dimorphilus gyrociliatus</name>
    <dbReference type="NCBI Taxonomy" id="2664684"/>
    <lineage>
        <taxon>Eukaryota</taxon>
        <taxon>Metazoa</taxon>
        <taxon>Spiralia</taxon>
        <taxon>Lophotrochozoa</taxon>
        <taxon>Annelida</taxon>
        <taxon>Polychaeta</taxon>
        <taxon>Polychaeta incertae sedis</taxon>
        <taxon>Dinophilidae</taxon>
        <taxon>Dimorphilus</taxon>
    </lineage>
</organism>
<keyword evidence="5" id="KW-0393">Immunoglobulin domain</keyword>
<dbReference type="SMART" id="SM00408">
    <property type="entry name" value="IGc2"/>
    <property type="match status" value="3"/>
</dbReference>
<feature type="compositionally biased region" description="Basic and acidic residues" evidence="6">
    <location>
        <begin position="1223"/>
        <end position="1232"/>
    </location>
</feature>
<dbReference type="GO" id="GO:0005886">
    <property type="term" value="C:plasma membrane"/>
    <property type="evidence" value="ECO:0007669"/>
    <property type="project" value="TreeGrafter"/>
</dbReference>
<evidence type="ECO:0000259" key="7">
    <source>
        <dbReference type="PROSITE" id="PS50835"/>
    </source>
</evidence>
<feature type="region of interest" description="Disordered" evidence="6">
    <location>
        <begin position="99"/>
        <end position="125"/>
    </location>
</feature>
<feature type="compositionally biased region" description="Polar residues" evidence="6">
    <location>
        <begin position="15"/>
        <end position="25"/>
    </location>
</feature>
<dbReference type="PROSITE" id="PS50835">
    <property type="entry name" value="IG_LIKE"/>
    <property type="match status" value="3"/>
</dbReference>
<dbReference type="SUPFAM" id="SSF48726">
    <property type="entry name" value="Immunoglobulin"/>
    <property type="match status" value="3"/>
</dbReference>